<dbReference type="GO" id="GO:0042910">
    <property type="term" value="F:xenobiotic transmembrane transporter activity"/>
    <property type="evidence" value="ECO:0007669"/>
    <property type="project" value="TreeGrafter"/>
</dbReference>
<dbReference type="GO" id="GO:0005886">
    <property type="term" value="C:plasma membrane"/>
    <property type="evidence" value="ECO:0007669"/>
    <property type="project" value="TreeGrafter"/>
</dbReference>
<dbReference type="Gene3D" id="3.30.70.1430">
    <property type="entry name" value="Multidrug efflux transporter AcrB pore domain"/>
    <property type="match status" value="2"/>
</dbReference>
<dbReference type="PANTHER" id="PTHR32063">
    <property type="match status" value="1"/>
</dbReference>
<feature type="transmembrane region" description="Helical" evidence="1">
    <location>
        <begin position="333"/>
        <end position="352"/>
    </location>
</feature>
<dbReference type="SUPFAM" id="SSF82714">
    <property type="entry name" value="Multidrug efflux transporter AcrB TolC docking domain, DN and DC subdomains"/>
    <property type="match status" value="2"/>
</dbReference>
<evidence type="ECO:0000313" key="3">
    <source>
        <dbReference type="Proteomes" id="UP000003240"/>
    </source>
</evidence>
<keyword evidence="1" id="KW-0812">Transmembrane</keyword>
<feature type="transmembrane region" description="Helical" evidence="1">
    <location>
        <begin position="359"/>
        <end position="376"/>
    </location>
</feature>
<comment type="caution">
    <text evidence="2">The sequence shown here is derived from an EMBL/GenBank/DDBJ whole genome shotgun (WGS) entry which is preliminary data.</text>
</comment>
<dbReference type="PANTHER" id="PTHR32063:SF0">
    <property type="entry name" value="SWARMING MOTILITY PROTEIN SWRC"/>
    <property type="match status" value="1"/>
</dbReference>
<accession>F7NGJ9</accession>
<dbReference type="Gene3D" id="1.20.1640.10">
    <property type="entry name" value="Multidrug efflux transporter AcrB transmembrane domain"/>
    <property type="match status" value="2"/>
</dbReference>
<gene>
    <name evidence="2" type="ORF">ALO_05935</name>
</gene>
<dbReference type="RefSeq" id="WP_004093791.1">
    <property type="nucleotide sequence ID" value="NZ_AFGF01000049.1"/>
</dbReference>
<reference evidence="2 3" key="1">
    <citation type="journal article" date="2011" name="EMBO J.">
        <title>Structural diversity of bacterial flagellar motors.</title>
        <authorList>
            <person name="Chen S."/>
            <person name="Beeby M."/>
            <person name="Murphy G.E."/>
            <person name="Leadbetter J.R."/>
            <person name="Hendrixson D.R."/>
            <person name="Briegel A."/>
            <person name="Li Z."/>
            <person name="Shi J."/>
            <person name="Tocheva E.I."/>
            <person name="Muller A."/>
            <person name="Dobro M.J."/>
            <person name="Jensen G.J."/>
        </authorList>
    </citation>
    <scope>NUCLEOTIDE SEQUENCE [LARGE SCALE GENOMIC DNA]</scope>
    <source>
        <strain evidence="2 3">DSM 6540</strain>
    </source>
</reference>
<dbReference type="Pfam" id="PF00873">
    <property type="entry name" value="ACR_tran"/>
    <property type="match status" value="1"/>
</dbReference>
<feature type="transmembrane region" description="Helical" evidence="1">
    <location>
        <begin position="859"/>
        <end position="878"/>
    </location>
</feature>
<organism evidence="2 3">
    <name type="scientific">Acetonema longum DSM 6540</name>
    <dbReference type="NCBI Taxonomy" id="1009370"/>
    <lineage>
        <taxon>Bacteria</taxon>
        <taxon>Bacillati</taxon>
        <taxon>Bacillota</taxon>
        <taxon>Negativicutes</taxon>
        <taxon>Acetonemataceae</taxon>
        <taxon>Acetonema</taxon>
    </lineage>
</organism>
<keyword evidence="1" id="KW-1133">Transmembrane helix</keyword>
<dbReference type="AlphaFoldDB" id="F7NGJ9"/>
<name>F7NGJ9_9FIRM</name>
<dbReference type="SUPFAM" id="SSF82693">
    <property type="entry name" value="Multidrug efflux transporter AcrB pore domain, PN1, PN2, PC1 and PC2 subdomains"/>
    <property type="match status" value="3"/>
</dbReference>
<feature type="transmembrane region" description="Helical" evidence="1">
    <location>
        <begin position="430"/>
        <end position="456"/>
    </location>
</feature>
<dbReference type="Proteomes" id="UP000003240">
    <property type="component" value="Unassembled WGS sequence"/>
</dbReference>
<dbReference type="InterPro" id="IPR027463">
    <property type="entry name" value="AcrB_DN_DC_subdom"/>
</dbReference>
<feature type="transmembrane region" description="Helical" evidence="1">
    <location>
        <begin position="538"/>
        <end position="556"/>
    </location>
</feature>
<keyword evidence="1" id="KW-0472">Membrane</keyword>
<feature type="transmembrane region" description="Helical" evidence="1">
    <location>
        <begin position="960"/>
        <end position="982"/>
    </location>
</feature>
<sequence>MGIGVFIKRPVFTTMLVMLLVVFGLSAYPGLGIDLNPDIDLPLVTVSVTYEGASPAEVESLITKPVEDAVSSVAGIKTLSSVSREGSSQTIVEFEFGTDPKLAANEVREKVAGIRRRLPDEIDEPVVQRADLSAQAIIYFSLASDVRTRGEIRKIATDVVKDELQRMDGVAEVSVYGASEREIQVLLDPHKLEAYGISFQQIFEAVNNQNINVPGGRIKDRGMELTVRTLGKYENVEDIKNIVVANQQGRLIRLADVAEVEDGWEEERVYSRTNGVPSVMLAVQKQSGSNTVNVADKVKERMKYLEENVLPSDLTITLTQDSSIYIRESVEDVMVSLIFGGFLAVVITFLFLRNFRATIIGAIAIPTSIIATFFLMKSMNFTLNNMSLMGLSLSVGILIDDAIVVIENIFRHLEEGKSPMEAAEQGTNEIYLAVMATTLSILAVFVPVGSMGLIIGQFFKPFALTVAFAVAFSLFVAFTLTPMLSAYWLKMDHDANKRLQGPALWLQKMLDAFENRFLALRDWYVETLRWAMRHPKKIVAVAVLSLIANIFLLPFMGTEFQPTYDSGEFSVNMNAPAGTPVEKMRELSEPLEREILAIPELEAASMIVGMNRMTYRTRIGVRLIPASQRDRSMTEIMDELRIKFQSVKNLKVSVSNNQGMGRGDSRPIQLALRGPDLEVLNHYAQELAEQIRQIKGASDVDISSEQSGPEVRVRMDAVKMGEMGVDTTSVGDVVKTAFLGKTAGNRFSIADSDYNIRVQLQSSHRLNLDDVANLRVSTHTGSFVRLGDIAEVYLSSGPTQIDREGRQRQVIVYANAVGASVGDVVGQAQQLLPDLNLPLGYSYKFIGQAQMMQEAFAEIIKSLVLAIILIYMVLAAQFESFIHPLTIMLSLPFSLVGAILGLLIAAKTINIMALIGVIMLMGLVTKNAILLVDYTNHLRENGASVGDALIEAGAVRLRPILMTTAAMIFGMLPIALGIGAGAELRSSMGVVLVGGLVTSTILTLIVVPLVYLLIDRMQTKWKQKPQGKSPYGISSRV</sequence>
<proteinExistence type="predicted"/>
<dbReference type="SUPFAM" id="SSF82866">
    <property type="entry name" value="Multidrug efflux transporter AcrB transmembrane domain"/>
    <property type="match status" value="2"/>
</dbReference>
<feature type="transmembrane region" description="Helical" evidence="1">
    <location>
        <begin position="388"/>
        <end position="410"/>
    </location>
</feature>
<dbReference type="eggNOG" id="COG0841">
    <property type="taxonomic scope" value="Bacteria"/>
</dbReference>
<evidence type="ECO:0000256" key="1">
    <source>
        <dbReference type="SAM" id="Phobius"/>
    </source>
</evidence>
<feature type="transmembrane region" description="Helical" evidence="1">
    <location>
        <begin position="911"/>
        <end position="932"/>
    </location>
</feature>
<dbReference type="Gene3D" id="3.30.70.1440">
    <property type="entry name" value="Multidrug efflux transporter AcrB pore domain"/>
    <property type="match status" value="1"/>
</dbReference>
<dbReference type="OrthoDB" id="8270at2"/>
<dbReference type="Gene3D" id="3.30.2090.10">
    <property type="entry name" value="Multidrug efflux transporter AcrB TolC docking domain, DN and DC subdomains"/>
    <property type="match status" value="2"/>
</dbReference>
<feature type="transmembrane region" description="Helical" evidence="1">
    <location>
        <begin position="988"/>
        <end position="1014"/>
    </location>
</feature>
<protein>
    <submittedName>
        <fullName evidence="2">Acriflavin resistance protein</fullName>
    </submittedName>
</protein>
<feature type="transmembrane region" description="Helical" evidence="1">
    <location>
        <begin position="462"/>
        <end position="489"/>
    </location>
</feature>
<dbReference type="PRINTS" id="PR00702">
    <property type="entry name" value="ACRIFLAVINRP"/>
</dbReference>
<keyword evidence="3" id="KW-1185">Reference proteome</keyword>
<feature type="transmembrane region" description="Helical" evidence="1">
    <location>
        <begin position="885"/>
        <end position="905"/>
    </location>
</feature>
<dbReference type="STRING" id="1009370.ALO_05935"/>
<dbReference type="EMBL" id="AFGF01000049">
    <property type="protein sequence ID" value="EGO64803.1"/>
    <property type="molecule type" value="Genomic_DNA"/>
</dbReference>
<dbReference type="Gene3D" id="3.30.70.1320">
    <property type="entry name" value="Multidrug efflux transporter AcrB pore domain like"/>
    <property type="match status" value="1"/>
</dbReference>
<dbReference type="InterPro" id="IPR001036">
    <property type="entry name" value="Acrflvin-R"/>
</dbReference>
<evidence type="ECO:0000313" key="2">
    <source>
        <dbReference type="EMBL" id="EGO64803.1"/>
    </source>
</evidence>